<protein>
    <submittedName>
        <fullName evidence="1">Glycosyltransferase family 2 protein</fullName>
        <ecNumber evidence="1">2.4.-.-</ecNumber>
    </submittedName>
</protein>
<dbReference type="Pfam" id="PF00535">
    <property type="entry name" value="Glycos_transf_2"/>
    <property type="match status" value="1"/>
</dbReference>
<keyword evidence="1" id="KW-0808">Transferase</keyword>
<name>A0ABV6VIU3_9ACTN</name>
<dbReference type="Proteomes" id="UP001592582">
    <property type="component" value="Unassembled WGS sequence"/>
</dbReference>
<dbReference type="PANTHER" id="PTHR43646:SF2">
    <property type="entry name" value="GLYCOSYLTRANSFERASE 2-LIKE DOMAIN-CONTAINING PROTEIN"/>
    <property type="match status" value="1"/>
</dbReference>
<keyword evidence="2" id="KW-1185">Reference proteome</keyword>
<dbReference type="SUPFAM" id="SSF53448">
    <property type="entry name" value="Nucleotide-diphospho-sugar transferases"/>
    <property type="match status" value="1"/>
</dbReference>
<sequence>MIRALAVVVPARDEERLIGGCLRAVHRAARHPQLAGLAVTAVVVADTCADGTETLARALGARTVQVVGAGAGASRALGTAYALDLLRAETPGLSAEEVWLAHTDADTQVPPCWLAHQLRHAAAGFAGILGTVRVGDWSAHPPGTADRFLRQYTAYRAQGREHPHVHGANLGLRADAYLAADGFPPLAEGEDVALVAALERGGHRLLRSDACPVLTSGRRDARARGGFGDLLLTLEPGRIAPVLGRT</sequence>
<dbReference type="PANTHER" id="PTHR43646">
    <property type="entry name" value="GLYCOSYLTRANSFERASE"/>
    <property type="match status" value="1"/>
</dbReference>
<dbReference type="EMBL" id="JBHEZX010000017">
    <property type="protein sequence ID" value="MFC1413512.1"/>
    <property type="molecule type" value="Genomic_DNA"/>
</dbReference>
<evidence type="ECO:0000313" key="1">
    <source>
        <dbReference type="EMBL" id="MFC1413512.1"/>
    </source>
</evidence>
<evidence type="ECO:0000313" key="2">
    <source>
        <dbReference type="Proteomes" id="UP001592582"/>
    </source>
</evidence>
<dbReference type="GO" id="GO:0016757">
    <property type="term" value="F:glycosyltransferase activity"/>
    <property type="evidence" value="ECO:0007669"/>
    <property type="project" value="UniProtKB-KW"/>
</dbReference>
<dbReference type="EC" id="2.4.-.-" evidence="1"/>
<reference evidence="1 2" key="1">
    <citation type="submission" date="2024-09" db="EMBL/GenBank/DDBJ databases">
        <authorList>
            <person name="Lee S.D."/>
        </authorList>
    </citation>
    <scope>NUCLEOTIDE SEQUENCE [LARGE SCALE GENOMIC DNA]</scope>
    <source>
        <strain evidence="1 2">N1-1</strain>
    </source>
</reference>
<dbReference type="InterPro" id="IPR029044">
    <property type="entry name" value="Nucleotide-diphossugar_trans"/>
</dbReference>
<keyword evidence="1" id="KW-0328">Glycosyltransferase</keyword>
<gene>
    <name evidence="1" type="ORF">ACEZDG_30050</name>
</gene>
<dbReference type="Gene3D" id="3.90.550.10">
    <property type="entry name" value="Spore Coat Polysaccharide Biosynthesis Protein SpsA, Chain A"/>
    <property type="match status" value="1"/>
</dbReference>
<accession>A0ABV6VIU3</accession>
<proteinExistence type="predicted"/>
<comment type="caution">
    <text evidence="1">The sequence shown here is derived from an EMBL/GenBank/DDBJ whole genome shotgun (WGS) entry which is preliminary data.</text>
</comment>
<dbReference type="InterPro" id="IPR001173">
    <property type="entry name" value="Glyco_trans_2-like"/>
</dbReference>
<organism evidence="1 2">
    <name type="scientific">Streptacidiphilus alkalitolerans</name>
    <dbReference type="NCBI Taxonomy" id="3342712"/>
    <lineage>
        <taxon>Bacteria</taxon>
        <taxon>Bacillati</taxon>
        <taxon>Actinomycetota</taxon>
        <taxon>Actinomycetes</taxon>
        <taxon>Kitasatosporales</taxon>
        <taxon>Streptomycetaceae</taxon>
        <taxon>Streptacidiphilus</taxon>
    </lineage>
</organism>